<protein>
    <submittedName>
        <fullName evidence="1">Uncharacterized protein</fullName>
    </submittedName>
</protein>
<evidence type="ECO:0000313" key="1">
    <source>
        <dbReference type="EMBL" id="CAA9216369.1"/>
    </source>
</evidence>
<organism evidence="1">
    <name type="scientific">uncultured Chloroflexia bacterium</name>
    <dbReference type="NCBI Taxonomy" id="1672391"/>
    <lineage>
        <taxon>Bacteria</taxon>
        <taxon>Bacillati</taxon>
        <taxon>Chloroflexota</taxon>
        <taxon>Chloroflexia</taxon>
        <taxon>environmental samples</taxon>
    </lineage>
</organism>
<dbReference type="AlphaFoldDB" id="A0A6J4HB04"/>
<accession>A0A6J4HB04</accession>
<gene>
    <name evidence="1" type="ORF">AVDCRST_MAG26-328</name>
</gene>
<proteinExistence type="predicted"/>
<name>A0A6J4HB04_9CHLR</name>
<dbReference type="EMBL" id="CADCTK010000077">
    <property type="protein sequence ID" value="CAA9216369.1"/>
    <property type="molecule type" value="Genomic_DNA"/>
</dbReference>
<reference evidence="1" key="1">
    <citation type="submission" date="2020-02" db="EMBL/GenBank/DDBJ databases">
        <authorList>
            <person name="Meier V. D."/>
        </authorList>
    </citation>
    <scope>NUCLEOTIDE SEQUENCE</scope>
    <source>
        <strain evidence="1">AVDCRST_MAG26</strain>
    </source>
</reference>
<sequence length="136" mass="15427">MADNAELRRWLREFERFRHGADRPEDSSPLSRSIKPTINVVQQCDPMQQLPPTTLLFPGRRCQDPTTEQNCVLPAAQRHAPILITASLKVLARSVQYSRDRHLTTESDRRKSTMAGIQRTATGEWHGDLKSGNGHN</sequence>